<evidence type="ECO:0000256" key="1">
    <source>
        <dbReference type="ARBA" id="ARBA00023015"/>
    </source>
</evidence>
<dbReference type="RefSeq" id="WP_208239744.1">
    <property type="nucleotide sequence ID" value="NZ_JAGEPF010000006.1"/>
</dbReference>
<feature type="domain" description="HTH tetR-type" evidence="4">
    <location>
        <begin position="7"/>
        <end position="50"/>
    </location>
</feature>
<name>A0ABS3RMX6_9ACTN</name>
<keyword evidence="1" id="KW-0805">Transcription regulation</keyword>
<comment type="caution">
    <text evidence="5">The sequence shown here is derived from an EMBL/GenBank/DDBJ whole genome shotgun (WGS) entry which is preliminary data.</text>
</comment>
<accession>A0ABS3RMX6</accession>
<evidence type="ECO:0000313" key="5">
    <source>
        <dbReference type="EMBL" id="MBO2458082.1"/>
    </source>
</evidence>
<dbReference type="Pfam" id="PF00440">
    <property type="entry name" value="TetR_N"/>
    <property type="match status" value="1"/>
</dbReference>
<reference evidence="5 6" key="1">
    <citation type="submission" date="2021-03" db="EMBL/GenBank/DDBJ databases">
        <title>Actinomadura violae sp. nov., isolated from lichen in Thailand.</title>
        <authorList>
            <person name="Kanchanasin P."/>
            <person name="Saeng-In P."/>
            <person name="Phongsopitanun W."/>
            <person name="Yuki M."/>
            <person name="Kudo T."/>
            <person name="Ohkuma M."/>
            <person name="Tanasupawat S."/>
        </authorList>
    </citation>
    <scope>NUCLEOTIDE SEQUENCE [LARGE SCALE GENOMIC DNA]</scope>
    <source>
        <strain evidence="5 6">LCR2-06</strain>
    </source>
</reference>
<keyword evidence="2" id="KW-0238">DNA-binding</keyword>
<dbReference type="SUPFAM" id="SSF46689">
    <property type="entry name" value="Homeodomain-like"/>
    <property type="match status" value="1"/>
</dbReference>
<evidence type="ECO:0000259" key="4">
    <source>
        <dbReference type="Pfam" id="PF00440"/>
    </source>
</evidence>
<keyword evidence="3" id="KW-0804">Transcription</keyword>
<dbReference type="InterPro" id="IPR009057">
    <property type="entry name" value="Homeodomain-like_sf"/>
</dbReference>
<dbReference type="InterPro" id="IPR001647">
    <property type="entry name" value="HTH_TetR"/>
</dbReference>
<protein>
    <submittedName>
        <fullName evidence="5">TetR/AcrR family transcriptional regulator</fullName>
    </submittedName>
</protein>
<dbReference type="Proteomes" id="UP000680206">
    <property type="component" value="Unassembled WGS sequence"/>
</dbReference>
<keyword evidence="6" id="KW-1185">Reference proteome</keyword>
<proteinExistence type="predicted"/>
<dbReference type="PANTHER" id="PTHR47506">
    <property type="entry name" value="TRANSCRIPTIONAL REGULATORY PROTEIN"/>
    <property type="match status" value="1"/>
</dbReference>
<evidence type="ECO:0000256" key="3">
    <source>
        <dbReference type="ARBA" id="ARBA00023163"/>
    </source>
</evidence>
<dbReference type="EMBL" id="JAGEPF010000006">
    <property type="protein sequence ID" value="MBO2458082.1"/>
    <property type="molecule type" value="Genomic_DNA"/>
</dbReference>
<organism evidence="5 6">
    <name type="scientific">Actinomadura violacea</name>
    <dbReference type="NCBI Taxonomy" id="2819934"/>
    <lineage>
        <taxon>Bacteria</taxon>
        <taxon>Bacillati</taxon>
        <taxon>Actinomycetota</taxon>
        <taxon>Actinomycetes</taxon>
        <taxon>Streptosporangiales</taxon>
        <taxon>Thermomonosporaceae</taxon>
        <taxon>Actinomadura</taxon>
    </lineage>
</organism>
<dbReference type="Gene3D" id="1.10.10.60">
    <property type="entry name" value="Homeodomain-like"/>
    <property type="match status" value="1"/>
</dbReference>
<dbReference type="Gene3D" id="1.10.357.10">
    <property type="entry name" value="Tetracycline Repressor, domain 2"/>
    <property type="match status" value="1"/>
</dbReference>
<sequence length="190" mass="21158">MEQSAVMDVASRMFAELGYDGTSLQLIADALGVGVDEVVASGGGKRELYLAAMRRAFEEEQAVMRAAMDDCPPGRECLHHLTDVYLDFQLEHPIGHALWMHRWVLDAIDIGGLEDEFSRPQLRAVARKVKDQVPTDVNVSYLLGTLIWCVHGFLGSGVMARGQGVRRADDPTARQEFRAHLHQLIDKMLD</sequence>
<gene>
    <name evidence="5" type="ORF">J4709_10905</name>
</gene>
<evidence type="ECO:0000256" key="2">
    <source>
        <dbReference type="ARBA" id="ARBA00023125"/>
    </source>
</evidence>
<evidence type="ECO:0000313" key="6">
    <source>
        <dbReference type="Proteomes" id="UP000680206"/>
    </source>
</evidence>
<dbReference type="PANTHER" id="PTHR47506:SF1">
    <property type="entry name" value="HTH-TYPE TRANSCRIPTIONAL REGULATOR YJDC"/>
    <property type="match status" value="1"/>
</dbReference>